<sequence>MMNVRIMCLLAVRTLFAMQSTGNPAPSARVLILGAVRPDTAACRGTDRIVTDAFRRSRLSRSSCS</sequence>
<organism evidence="2 3">
    <name type="scientific">Actinacidiphila bryophytorum</name>
    <dbReference type="NCBI Taxonomy" id="1436133"/>
    <lineage>
        <taxon>Bacteria</taxon>
        <taxon>Bacillati</taxon>
        <taxon>Actinomycetota</taxon>
        <taxon>Actinomycetes</taxon>
        <taxon>Kitasatosporales</taxon>
        <taxon>Streptomycetaceae</taxon>
        <taxon>Actinacidiphila</taxon>
    </lineage>
</organism>
<name>A0A9W4MJI6_9ACTN</name>
<accession>A0A9W4MJI6</accession>
<gene>
    <name evidence="2" type="ORF">SBRY_50637</name>
</gene>
<protein>
    <recommendedName>
        <fullName evidence="4">Secreted protein</fullName>
    </recommendedName>
</protein>
<feature type="signal peptide" evidence="1">
    <location>
        <begin position="1"/>
        <end position="17"/>
    </location>
</feature>
<dbReference type="Proteomes" id="UP001153328">
    <property type="component" value="Unassembled WGS sequence"/>
</dbReference>
<reference evidence="2" key="1">
    <citation type="submission" date="2021-06" db="EMBL/GenBank/DDBJ databases">
        <authorList>
            <person name="Arsene-Ploetze F."/>
        </authorList>
    </citation>
    <scope>NUCLEOTIDE SEQUENCE</scope>
    <source>
        <strain evidence="2">SBRY1</strain>
    </source>
</reference>
<dbReference type="EMBL" id="CAJVAX010000019">
    <property type="protein sequence ID" value="CAG7651525.1"/>
    <property type="molecule type" value="Genomic_DNA"/>
</dbReference>
<keyword evidence="3" id="KW-1185">Reference proteome</keyword>
<dbReference type="AlphaFoldDB" id="A0A9W4MJI6"/>
<feature type="chain" id="PRO_5040853922" description="Secreted protein" evidence="1">
    <location>
        <begin position="18"/>
        <end position="65"/>
    </location>
</feature>
<evidence type="ECO:0000256" key="1">
    <source>
        <dbReference type="SAM" id="SignalP"/>
    </source>
</evidence>
<evidence type="ECO:0000313" key="2">
    <source>
        <dbReference type="EMBL" id="CAG7651525.1"/>
    </source>
</evidence>
<comment type="caution">
    <text evidence="2">The sequence shown here is derived from an EMBL/GenBank/DDBJ whole genome shotgun (WGS) entry which is preliminary data.</text>
</comment>
<evidence type="ECO:0000313" key="3">
    <source>
        <dbReference type="Proteomes" id="UP001153328"/>
    </source>
</evidence>
<keyword evidence="1" id="KW-0732">Signal</keyword>
<proteinExistence type="predicted"/>
<evidence type="ECO:0008006" key="4">
    <source>
        <dbReference type="Google" id="ProtNLM"/>
    </source>
</evidence>